<dbReference type="EMBL" id="CP003334">
    <property type="protein sequence ID" value="AFC69544.1"/>
    <property type="molecule type" value="Genomic_DNA"/>
</dbReference>
<dbReference type="HOGENOM" id="CLU_2248064_0_0_5"/>
<sequence>MYYYLLILLLKLCEVNVILIDKVIEFFYLQIVNILTKFYEQRHPYGYLLPSEYELASSSNAALTLFLMEVTLLFLFGYCCYCCFNNEQKDMGLELIGDHHKHDE</sequence>
<dbReference type="Proteomes" id="UP000008005">
    <property type="component" value="Chromosome"/>
</dbReference>
<keyword evidence="1" id="KW-0472">Membrane</keyword>
<protein>
    <submittedName>
        <fullName evidence="2">Uncharacterized protein</fullName>
    </submittedName>
</protein>
<reference evidence="3" key="1">
    <citation type="submission" date="2012-02" db="EMBL/GenBank/DDBJ databases">
        <title>Complete genome sequence of Candidatus Rickettsia amblyommii strain GAT-30V.</title>
        <authorList>
            <person name="Johnson S.L."/>
            <person name="Munk A.C."/>
            <person name="Han S."/>
            <person name="Bruce D.C."/>
            <person name="Dasch G.A."/>
        </authorList>
    </citation>
    <scope>NUCLEOTIDE SEQUENCE [LARGE SCALE GENOMIC DNA]</scope>
    <source>
        <strain evidence="3">GAT-30V</strain>
    </source>
</reference>
<dbReference type="AlphaFoldDB" id="H8K4V0"/>
<name>H8K4V0_RICAG</name>
<dbReference type="RefSeq" id="WP_014392067.1">
    <property type="nucleotide sequence ID" value="NC_017028.1"/>
</dbReference>
<feature type="transmembrane region" description="Helical" evidence="1">
    <location>
        <begin position="61"/>
        <end position="84"/>
    </location>
</feature>
<dbReference type="KEGG" id="ram:MCE_02935"/>
<gene>
    <name evidence="2" type="ordered locus">MCE_02935</name>
</gene>
<evidence type="ECO:0000256" key="1">
    <source>
        <dbReference type="SAM" id="Phobius"/>
    </source>
</evidence>
<proteinExistence type="predicted"/>
<keyword evidence="1" id="KW-1133">Transmembrane helix</keyword>
<evidence type="ECO:0000313" key="3">
    <source>
        <dbReference type="Proteomes" id="UP000008005"/>
    </source>
</evidence>
<evidence type="ECO:0000313" key="2">
    <source>
        <dbReference type="EMBL" id="AFC69544.1"/>
    </source>
</evidence>
<reference evidence="2 3" key="2">
    <citation type="journal article" date="2016" name="Int. J. Syst. Evol. Microbiol.">
        <title>Rickettsia amblyommatis sp. nov., a spotted fever group Rickettsia associated with multiple species of Amblyomma ticks in North, Central and South America.</title>
        <authorList>
            <person name="Karpathy S.E."/>
            <person name="Slater K.S."/>
            <person name="Goldsmith C.S."/>
            <person name="Nicholson W.L."/>
            <person name="Paddock C.D."/>
        </authorList>
    </citation>
    <scope>NUCLEOTIDE SEQUENCE [LARGE SCALE GENOMIC DNA]</scope>
    <source>
        <strain evidence="2 3">GAT-30V</strain>
    </source>
</reference>
<accession>H8K4V0</accession>
<organism evidence="2 3">
    <name type="scientific">Rickettsia amblyommatis (strain GAT-30V)</name>
    <name type="common">Rickettsia amblyommii</name>
    <dbReference type="NCBI Taxonomy" id="1105111"/>
    <lineage>
        <taxon>Bacteria</taxon>
        <taxon>Pseudomonadati</taxon>
        <taxon>Pseudomonadota</taxon>
        <taxon>Alphaproteobacteria</taxon>
        <taxon>Rickettsiales</taxon>
        <taxon>Rickettsiaceae</taxon>
        <taxon>Rickettsieae</taxon>
        <taxon>Rickettsia</taxon>
        <taxon>spotted fever group</taxon>
    </lineage>
</organism>
<keyword evidence="1" id="KW-0812">Transmembrane</keyword>